<accession>A0A1G7CHS3</accession>
<dbReference type="InterPro" id="IPR036812">
    <property type="entry name" value="NAD(P)_OxRdtase_dom_sf"/>
</dbReference>
<dbReference type="CDD" id="cd19095">
    <property type="entry name" value="AKR_PA4992-like"/>
    <property type="match status" value="1"/>
</dbReference>
<dbReference type="SUPFAM" id="SSF51430">
    <property type="entry name" value="NAD(P)-linked oxidoreductase"/>
    <property type="match status" value="1"/>
</dbReference>
<dbReference type="PANTHER" id="PTHR43312">
    <property type="entry name" value="D-THREO-ALDOSE 1-DEHYDROGENASE"/>
    <property type="match status" value="1"/>
</dbReference>
<evidence type="ECO:0000313" key="3">
    <source>
        <dbReference type="Proteomes" id="UP000199412"/>
    </source>
</evidence>
<proteinExistence type="predicted"/>
<name>A0A1G7CHS3_9PROT</name>
<evidence type="ECO:0000313" key="2">
    <source>
        <dbReference type="EMBL" id="SDE38887.1"/>
    </source>
</evidence>
<keyword evidence="3" id="KW-1185">Reference proteome</keyword>
<dbReference type="EMBL" id="FNAP01000006">
    <property type="protein sequence ID" value="SDE38887.1"/>
    <property type="molecule type" value="Genomic_DNA"/>
</dbReference>
<protein>
    <submittedName>
        <fullName evidence="2">Predicted oxidoreductase</fullName>
    </submittedName>
</protein>
<evidence type="ECO:0000259" key="1">
    <source>
        <dbReference type="Pfam" id="PF00248"/>
    </source>
</evidence>
<dbReference type="OrthoDB" id="7348196at2"/>
<dbReference type="AlphaFoldDB" id="A0A1G7CHS3"/>
<gene>
    <name evidence="2" type="ORF">SAMN05421720_10683</name>
</gene>
<dbReference type="STRING" id="69960.SAMN05421720_10683"/>
<dbReference type="Proteomes" id="UP000199412">
    <property type="component" value="Unassembled WGS sequence"/>
</dbReference>
<dbReference type="PANTHER" id="PTHR43312:SF1">
    <property type="entry name" value="NADP-DEPENDENT OXIDOREDUCTASE DOMAIN-CONTAINING PROTEIN"/>
    <property type="match status" value="1"/>
</dbReference>
<dbReference type="Pfam" id="PF00248">
    <property type="entry name" value="Aldo_ket_red"/>
    <property type="match status" value="1"/>
</dbReference>
<dbReference type="RefSeq" id="WP_092785580.1">
    <property type="nucleotide sequence ID" value="NZ_FNAP01000006.1"/>
</dbReference>
<reference evidence="2 3" key="1">
    <citation type="submission" date="2016-10" db="EMBL/GenBank/DDBJ databases">
        <authorList>
            <person name="de Groot N.N."/>
        </authorList>
    </citation>
    <scope>NUCLEOTIDE SEQUENCE [LARGE SCALE GENOMIC DNA]</scope>
    <source>
        <strain evidence="2 3">ATCC 700224</strain>
    </source>
</reference>
<feature type="domain" description="NADP-dependent oxidoreductase" evidence="1">
    <location>
        <begin position="19"/>
        <end position="304"/>
    </location>
</feature>
<dbReference type="Gene3D" id="3.20.20.100">
    <property type="entry name" value="NADP-dependent oxidoreductase domain"/>
    <property type="match status" value="1"/>
</dbReference>
<dbReference type="InterPro" id="IPR023210">
    <property type="entry name" value="NADP_OxRdtase_dom"/>
</dbReference>
<organism evidence="2 3">
    <name type="scientific">Rhodospira trueperi</name>
    <dbReference type="NCBI Taxonomy" id="69960"/>
    <lineage>
        <taxon>Bacteria</taxon>
        <taxon>Pseudomonadati</taxon>
        <taxon>Pseudomonadota</taxon>
        <taxon>Alphaproteobacteria</taxon>
        <taxon>Rhodospirillales</taxon>
        <taxon>Rhodospirillaceae</taxon>
        <taxon>Rhodospira</taxon>
    </lineage>
</organism>
<sequence>MAEMEHRPLGRTGRTVSVLGLGCASYWAKPRFSEARARAVLAAALEAGITVLDTGASYANGHAEQRLARLLRELGADPNALLIGTKAGSIRNSQGRLVKDFSPRTVTAQVRESLDRLGLERLPLLQLHGPTTADLTDDLLTALERLRTDGLVDLLGINGDPAVIRHATGRAPFDVFMPFVSVMRPDNVPLMQAAADAGQGVLVGEPLGRMAFAPPLAHWLTRPSGMWYLARALRHGPAPLLRARALRPALQAPGWTPAELALAWVLEKPGVSSAVFGTTSPDHVTGLAKAAARPLPDTARTAIARVLKS</sequence>
<dbReference type="InterPro" id="IPR053135">
    <property type="entry name" value="AKR2_Oxidoreductase"/>
</dbReference>